<dbReference type="RefSeq" id="WP_364215839.1">
    <property type="nucleotide sequence ID" value="NZ_JBCGDC010000028.1"/>
</dbReference>
<accession>A0ABV5CT20</accession>
<gene>
    <name evidence="3" type="ORF">AAFH96_12580</name>
</gene>
<organism evidence="3 4">
    <name type="scientific">Polymorphospora lycopeni</name>
    <dbReference type="NCBI Taxonomy" id="3140240"/>
    <lineage>
        <taxon>Bacteria</taxon>
        <taxon>Bacillati</taxon>
        <taxon>Actinomycetota</taxon>
        <taxon>Actinomycetes</taxon>
        <taxon>Micromonosporales</taxon>
        <taxon>Micromonosporaceae</taxon>
        <taxon>Polymorphospora</taxon>
    </lineage>
</organism>
<evidence type="ECO:0000256" key="1">
    <source>
        <dbReference type="SAM" id="MobiDB-lite"/>
    </source>
</evidence>
<keyword evidence="4" id="KW-1185">Reference proteome</keyword>
<evidence type="ECO:0000313" key="3">
    <source>
        <dbReference type="EMBL" id="MFB6393933.1"/>
    </source>
</evidence>
<keyword evidence="2" id="KW-0472">Membrane</keyword>
<protein>
    <submittedName>
        <fullName evidence="3">Uncharacterized protein</fullName>
    </submittedName>
</protein>
<keyword evidence="2" id="KW-0812">Transmembrane</keyword>
<proteinExistence type="predicted"/>
<sequence length="146" mass="14863">MSEQVAPPPPPPAGAPNPSMTPPPPPAPPSRGKAFLGGIAKQIIGVVVVLVVIAVGGFIWNNLTGAPSTANVGDCMVGQSADDLKTIDCGDATAEWKVVGKISDKTEIEAKDVETVCAAHPTTQVNYWEGKPGAKGDVLCLEPVAG</sequence>
<feature type="compositionally biased region" description="Pro residues" evidence="1">
    <location>
        <begin position="1"/>
        <end position="29"/>
    </location>
</feature>
<evidence type="ECO:0000313" key="4">
    <source>
        <dbReference type="Proteomes" id="UP001582793"/>
    </source>
</evidence>
<dbReference type="Proteomes" id="UP001582793">
    <property type="component" value="Unassembled WGS sequence"/>
</dbReference>
<feature type="region of interest" description="Disordered" evidence="1">
    <location>
        <begin position="1"/>
        <end position="30"/>
    </location>
</feature>
<comment type="caution">
    <text evidence="3">The sequence shown here is derived from an EMBL/GenBank/DDBJ whole genome shotgun (WGS) entry which is preliminary data.</text>
</comment>
<feature type="transmembrane region" description="Helical" evidence="2">
    <location>
        <begin position="39"/>
        <end position="60"/>
    </location>
</feature>
<dbReference type="EMBL" id="JBCGDC010000028">
    <property type="protein sequence ID" value="MFB6393933.1"/>
    <property type="molecule type" value="Genomic_DNA"/>
</dbReference>
<reference evidence="3 4" key="1">
    <citation type="submission" date="2024-04" db="EMBL/GenBank/DDBJ databases">
        <title>Polymorphospora sp. isolated from Baiyangdian Lake in Xiong'an New Area.</title>
        <authorList>
            <person name="Zhang X."/>
            <person name="Liu J."/>
        </authorList>
    </citation>
    <scope>NUCLEOTIDE SEQUENCE [LARGE SCALE GENOMIC DNA]</scope>
    <source>
        <strain evidence="3 4">2-325</strain>
    </source>
</reference>
<keyword evidence="2" id="KW-1133">Transmembrane helix</keyword>
<name>A0ABV5CT20_9ACTN</name>
<evidence type="ECO:0000256" key="2">
    <source>
        <dbReference type="SAM" id="Phobius"/>
    </source>
</evidence>